<dbReference type="EMBL" id="CP118376">
    <property type="protein sequence ID" value="WFD43420.1"/>
    <property type="molecule type" value="Genomic_DNA"/>
</dbReference>
<dbReference type="GO" id="GO:0071011">
    <property type="term" value="C:precatalytic spliceosome"/>
    <property type="evidence" value="ECO:0007669"/>
    <property type="project" value="TreeGrafter"/>
</dbReference>
<evidence type="ECO:0000313" key="3">
    <source>
        <dbReference type="EMBL" id="WFD43420.1"/>
    </source>
</evidence>
<organism evidence="3 4">
    <name type="scientific">Malassezia psittaci</name>
    <dbReference type="NCBI Taxonomy" id="1821823"/>
    <lineage>
        <taxon>Eukaryota</taxon>
        <taxon>Fungi</taxon>
        <taxon>Dikarya</taxon>
        <taxon>Basidiomycota</taxon>
        <taxon>Ustilaginomycotina</taxon>
        <taxon>Malasseziomycetes</taxon>
        <taxon>Malasseziales</taxon>
        <taxon>Malasseziaceae</taxon>
        <taxon>Malassezia</taxon>
    </lineage>
</organism>
<dbReference type="PANTHER" id="PTHR13288:SF8">
    <property type="entry name" value="SPLICING FACTOR 45"/>
    <property type="match status" value="1"/>
</dbReference>
<dbReference type="Gene3D" id="3.30.70.330">
    <property type="match status" value="1"/>
</dbReference>
<dbReference type="InterPro" id="IPR035979">
    <property type="entry name" value="RBD_domain_sf"/>
</dbReference>
<dbReference type="InterPro" id="IPR040052">
    <property type="entry name" value="RBM17"/>
</dbReference>
<dbReference type="PANTHER" id="PTHR13288">
    <property type="entry name" value="SPLICING FACTOR 45 SPF45"/>
    <property type="match status" value="1"/>
</dbReference>
<dbReference type="InterPro" id="IPR000467">
    <property type="entry name" value="G_patch_dom"/>
</dbReference>
<sequence length="292" mass="32014">MSDYDPMYPNDYTQYTTLLNKHHNSAAPLQALDQQDDQTETDNDYAHRFRKFAPPAFYSQGTAARSSSREPVQQVKTSAPPGPPPPIPSELIRSGGPEQGLGPPPGPPPPRPQSLAARDSEPRPDSSEASVESYVSGASPSTHSPVRDTFSQEPGAHNFAERLMEKYGYKKGQGLGSEGNKGIINPLEMLKAQKGAPRGTIVNRDQDEAAIARDQYGEPSDVIVLSSALDMELHISPELSQEIDRFRAFIQFSGMAGAYRAVRALEGSLLHGHRLETHYYPSRDFQLGNLDE</sequence>
<protein>
    <recommendedName>
        <fullName evidence="2">G-patch domain-containing protein</fullName>
    </recommendedName>
</protein>
<evidence type="ECO:0000259" key="2">
    <source>
        <dbReference type="PROSITE" id="PS50174"/>
    </source>
</evidence>
<dbReference type="PROSITE" id="PS50174">
    <property type="entry name" value="G_PATCH"/>
    <property type="match status" value="1"/>
</dbReference>
<name>A0AAF0F6Q0_9BASI</name>
<feature type="region of interest" description="Disordered" evidence="1">
    <location>
        <begin position="53"/>
        <end position="153"/>
    </location>
</feature>
<dbReference type="Proteomes" id="UP001214628">
    <property type="component" value="Chromosome 2"/>
</dbReference>
<reference evidence="3" key="1">
    <citation type="submission" date="2023-02" db="EMBL/GenBank/DDBJ databases">
        <title>Mating type loci evolution in Malassezia.</title>
        <authorList>
            <person name="Coelho M.A."/>
        </authorList>
    </citation>
    <scope>NUCLEOTIDE SEQUENCE</scope>
    <source>
        <strain evidence="3">CBS 14136</strain>
    </source>
</reference>
<feature type="compositionally biased region" description="Pro residues" evidence="1">
    <location>
        <begin position="102"/>
        <end position="112"/>
    </location>
</feature>
<accession>A0AAF0F6Q0</accession>
<dbReference type="SMART" id="SM00443">
    <property type="entry name" value="G_patch"/>
    <property type="match status" value="1"/>
</dbReference>
<evidence type="ECO:0000256" key="1">
    <source>
        <dbReference type="SAM" id="MobiDB-lite"/>
    </source>
</evidence>
<proteinExistence type="predicted"/>
<feature type="compositionally biased region" description="Polar residues" evidence="1">
    <location>
        <begin position="59"/>
        <end position="77"/>
    </location>
</feature>
<gene>
    <name evidence="3" type="ORF">MPSI1_002081</name>
</gene>
<keyword evidence="4" id="KW-1185">Reference proteome</keyword>
<dbReference type="GO" id="GO:0045292">
    <property type="term" value="P:mRNA cis splicing, via spliceosome"/>
    <property type="evidence" value="ECO:0007669"/>
    <property type="project" value="InterPro"/>
</dbReference>
<feature type="domain" description="G-patch" evidence="2">
    <location>
        <begin position="156"/>
        <end position="203"/>
    </location>
</feature>
<dbReference type="AlphaFoldDB" id="A0AAF0F6Q0"/>
<feature type="compositionally biased region" description="Polar residues" evidence="1">
    <location>
        <begin position="136"/>
        <end position="152"/>
    </location>
</feature>
<dbReference type="GO" id="GO:0003676">
    <property type="term" value="F:nucleic acid binding"/>
    <property type="evidence" value="ECO:0007669"/>
    <property type="project" value="InterPro"/>
</dbReference>
<dbReference type="InterPro" id="IPR012677">
    <property type="entry name" value="Nucleotide-bd_a/b_plait_sf"/>
</dbReference>
<dbReference type="SUPFAM" id="SSF54928">
    <property type="entry name" value="RNA-binding domain, RBD"/>
    <property type="match status" value="1"/>
</dbReference>
<dbReference type="Pfam" id="PF01585">
    <property type="entry name" value="G-patch"/>
    <property type="match status" value="1"/>
</dbReference>
<evidence type="ECO:0000313" key="4">
    <source>
        <dbReference type="Proteomes" id="UP001214628"/>
    </source>
</evidence>